<evidence type="ECO:0000313" key="2">
    <source>
        <dbReference type="Proteomes" id="UP000190460"/>
    </source>
</evidence>
<dbReference type="STRING" id="92487.SAMN02745130_01086"/>
<dbReference type="Gene3D" id="2.40.50.870">
    <property type="entry name" value="Protein of unknown function (DUF3299)"/>
    <property type="match status" value="1"/>
</dbReference>
<evidence type="ECO:0000313" key="1">
    <source>
        <dbReference type="EMBL" id="SKA72469.1"/>
    </source>
</evidence>
<name>A0A1T4W5Q6_9GAMM</name>
<evidence type="ECO:0008006" key="3">
    <source>
        <dbReference type="Google" id="ProtNLM"/>
    </source>
</evidence>
<sequence>MIALISLVLSACSDNQQEPTAQNSASVSEVKTEQISKTPLLKQPEANLTSANKNDYQALRWEDLELPGQGLAEIMRKYQPLLDKVSDTDVEQGDKLMEALQNELNAAPTNPALNGKRIQLNGFVSPLEVDEQNGQIKEFLLVPYFGACIHVPPPPVNQTLLVNPQTGKSIHLEQIYEPVTVSGVLTVKASKTKLAQAGYQITEAVIEPFKEPKEGLVTDTQN</sequence>
<accession>A0A1T4W5Q6</accession>
<dbReference type="Proteomes" id="UP000190460">
    <property type="component" value="Unassembled WGS sequence"/>
</dbReference>
<proteinExistence type="predicted"/>
<dbReference type="Pfam" id="PF11736">
    <property type="entry name" value="DUF3299"/>
    <property type="match status" value="1"/>
</dbReference>
<organism evidence="1 2">
    <name type="scientific">Thiothrix eikelboomii</name>
    <dbReference type="NCBI Taxonomy" id="92487"/>
    <lineage>
        <taxon>Bacteria</taxon>
        <taxon>Pseudomonadati</taxon>
        <taxon>Pseudomonadota</taxon>
        <taxon>Gammaproteobacteria</taxon>
        <taxon>Thiotrichales</taxon>
        <taxon>Thiotrichaceae</taxon>
        <taxon>Thiothrix</taxon>
    </lineage>
</organism>
<reference evidence="1 2" key="1">
    <citation type="submission" date="2017-02" db="EMBL/GenBank/DDBJ databases">
        <authorList>
            <person name="Peterson S.W."/>
        </authorList>
    </citation>
    <scope>NUCLEOTIDE SEQUENCE [LARGE SCALE GENOMIC DNA]</scope>
    <source>
        <strain evidence="1 2">ATCC 49788</strain>
    </source>
</reference>
<protein>
    <recommendedName>
        <fullName evidence="3">Lipoprotein</fullName>
    </recommendedName>
</protein>
<dbReference type="AlphaFoldDB" id="A0A1T4W5Q6"/>
<gene>
    <name evidence="1" type="ORF">SAMN02745130_01086</name>
</gene>
<dbReference type="InterPro" id="IPR021727">
    <property type="entry name" value="DUF3299"/>
</dbReference>
<keyword evidence="2" id="KW-1185">Reference proteome</keyword>
<dbReference type="EMBL" id="FUYB01000003">
    <property type="protein sequence ID" value="SKA72469.1"/>
    <property type="molecule type" value="Genomic_DNA"/>
</dbReference>